<protein>
    <submittedName>
        <fullName evidence="1">Uncharacterized protein</fullName>
    </submittedName>
</protein>
<accession>A0A6A6HBQ3</accession>
<organism evidence="1 2">
    <name type="scientific">Viridothelium virens</name>
    <name type="common">Speckled blister lichen</name>
    <name type="synonym">Trypethelium virens</name>
    <dbReference type="NCBI Taxonomy" id="1048519"/>
    <lineage>
        <taxon>Eukaryota</taxon>
        <taxon>Fungi</taxon>
        <taxon>Dikarya</taxon>
        <taxon>Ascomycota</taxon>
        <taxon>Pezizomycotina</taxon>
        <taxon>Dothideomycetes</taxon>
        <taxon>Dothideomycetes incertae sedis</taxon>
        <taxon>Trypetheliales</taxon>
        <taxon>Trypetheliaceae</taxon>
        <taxon>Viridothelium</taxon>
    </lineage>
</organism>
<evidence type="ECO:0000313" key="1">
    <source>
        <dbReference type="EMBL" id="KAF2235554.1"/>
    </source>
</evidence>
<dbReference type="Proteomes" id="UP000800092">
    <property type="component" value="Unassembled WGS sequence"/>
</dbReference>
<dbReference type="EMBL" id="ML991790">
    <property type="protein sequence ID" value="KAF2235554.1"/>
    <property type="molecule type" value="Genomic_DNA"/>
</dbReference>
<name>A0A6A6HBQ3_VIRVR</name>
<evidence type="ECO:0000313" key="2">
    <source>
        <dbReference type="Proteomes" id="UP000800092"/>
    </source>
</evidence>
<reference evidence="1" key="1">
    <citation type="journal article" date="2020" name="Stud. Mycol.">
        <title>101 Dothideomycetes genomes: a test case for predicting lifestyles and emergence of pathogens.</title>
        <authorList>
            <person name="Haridas S."/>
            <person name="Albert R."/>
            <person name="Binder M."/>
            <person name="Bloem J."/>
            <person name="Labutti K."/>
            <person name="Salamov A."/>
            <person name="Andreopoulos B."/>
            <person name="Baker S."/>
            <person name="Barry K."/>
            <person name="Bills G."/>
            <person name="Bluhm B."/>
            <person name="Cannon C."/>
            <person name="Castanera R."/>
            <person name="Culley D."/>
            <person name="Daum C."/>
            <person name="Ezra D."/>
            <person name="Gonzalez J."/>
            <person name="Henrissat B."/>
            <person name="Kuo A."/>
            <person name="Liang C."/>
            <person name="Lipzen A."/>
            <person name="Lutzoni F."/>
            <person name="Magnuson J."/>
            <person name="Mondo S."/>
            <person name="Nolan M."/>
            <person name="Ohm R."/>
            <person name="Pangilinan J."/>
            <person name="Park H.-J."/>
            <person name="Ramirez L."/>
            <person name="Alfaro M."/>
            <person name="Sun H."/>
            <person name="Tritt A."/>
            <person name="Yoshinaga Y."/>
            <person name="Zwiers L.-H."/>
            <person name="Turgeon B."/>
            <person name="Goodwin S."/>
            <person name="Spatafora J."/>
            <person name="Crous P."/>
            <person name="Grigoriev I."/>
        </authorList>
    </citation>
    <scope>NUCLEOTIDE SEQUENCE</scope>
    <source>
        <strain evidence="1">Tuck. ex Michener</strain>
    </source>
</reference>
<keyword evidence="2" id="KW-1185">Reference proteome</keyword>
<gene>
    <name evidence="1" type="ORF">EV356DRAFT_531718</name>
</gene>
<proteinExistence type="predicted"/>
<sequence>MTSEMIFQLEQAMALLNLNSTPFGGTNAPTPVQNFDPMDIDEVDILAWSLGDLDLKAGEECEDIVMANMAKDNNILTGPTEVGPTEDRSVMIERIEAASYTSPTIRRNRRARAIRTRADL</sequence>
<dbReference type="AlphaFoldDB" id="A0A6A6HBQ3"/>